<feature type="repeat" description="LDL-receptor class B" evidence="1">
    <location>
        <begin position="117"/>
        <end position="158"/>
    </location>
</feature>
<dbReference type="InterPro" id="IPR058727">
    <property type="entry name" value="Helical_Vwde"/>
</dbReference>
<keyword evidence="4" id="KW-1185">Reference proteome</keyword>
<organism evidence="3 4">
    <name type="scientific">Mytilus coruscus</name>
    <name type="common">Sea mussel</name>
    <dbReference type="NCBI Taxonomy" id="42192"/>
    <lineage>
        <taxon>Eukaryota</taxon>
        <taxon>Metazoa</taxon>
        <taxon>Spiralia</taxon>
        <taxon>Lophotrochozoa</taxon>
        <taxon>Mollusca</taxon>
        <taxon>Bivalvia</taxon>
        <taxon>Autobranchia</taxon>
        <taxon>Pteriomorphia</taxon>
        <taxon>Mytilida</taxon>
        <taxon>Mytiloidea</taxon>
        <taxon>Mytilidae</taxon>
        <taxon>Mytilinae</taxon>
        <taxon>Mytilus</taxon>
    </lineage>
</organism>
<dbReference type="PROSITE" id="PS51120">
    <property type="entry name" value="LDLRB"/>
    <property type="match status" value="1"/>
</dbReference>
<dbReference type="Gene3D" id="2.120.10.30">
    <property type="entry name" value="TolB, C-terminal domain"/>
    <property type="match status" value="1"/>
</dbReference>
<sequence length="995" mass="113370">MEDFNLDIAFRESDNDQTLIEITICPNLLVADSNRIYLINLNDSSVTKLVVDTQGGMYRPELDYHHGQSYIYWVDSYYGTIHRTCYPCYDNERKIEVIIPKSSNYHAHSVAIDSDNDHIYWSDRDYNAVFRSELDGSNELVIINSSAKIGHIALDVKNNWIYFMDNEIGSIDRCTLHGKDKTTIISDSVMTTGSRILLDFEVNRIYWTAQHLIRSATFDGSNLKEVQSYGYTLYQRSYYNLFGIAVQGDYLYFTENWNNRYVKKVEKTGTSYGYVAYVHNTIIDLKMYHGSRTFPKFVDGNMTIEACMQTNQSVCEESVYIVIRNCDGYNVYYLRPTPANSSYCFGSGPVHCPDSMSSETEYYPGCSSNFPTDSAPVEVKALLTEGEIFPISNLDPTPSLIPIFKCVFEDQSNGTYAYDVYWLICGNVIKNKNNLLFKDIADAIVLKEMDWHGNYKMNMEVKCAIRMRNSKESTPGQYLYSPVFHAGLLGNLDWMEKRTLQVYGYNDGLYNVNNRYAYIKLSTSSVSTPNNIWKDVYIRQIRVTVVDKDSVLKNRLCQSYNDPHFRTFDGKYYDYMGVGEFVMYKNDIGPYRVHALFTSCGSGLPGTSCLCGIAIRSKDLLFVLRTCEKISRSETYFLKQPVITLTSCDKNNMSIINTNNNYKIVLPIVTEIQFSIARRFISVISIKPSVKDINTAKGLCGVPSTTKDPSDDFTHRENGPINDGQIFADSWRISSEMVDEQLFVEEPEFLKQINDAYNSIFIVVNNKNNPNLATCCTCEQQASSNDSLDDFNSVNCNLTDSSEQCLDSSSSYGSYVQYESCLPPLRRRRSVNFPHEISKRSLSYDDDVVDFQPLIYSDDVNETETEPPATFRNGWTSDRAYNICFNSINDALQNDMYKDYVDVPVKKFIESCVKDIEVAGDTTFLTDTINTMVTSIMTELVKTESLYTQKSSDGSQTMLEYFASALCLNNCSDNGICKSGKDILLMKENNKESII</sequence>
<evidence type="ECO:0000256" key="1">
    <source>
        <dbReference type="PROSITE-ProRule" id="PRU00461"/>
    </source>
</evidence>
<dbReference type="InterPro" id="IPR000033">
    <property type="entry name" value="LDLR_classB_rpt"/>
</dbReference>
<protein>
    <recommendedName>
        <fullName evidence="2">VWFD domain-containing protein</fullName>
    </recommendedName>
</protein>
<dbReference type="AlphaFoldDB" id="A0A6J8BTG5"/>
<dbReference type="EMBL" id="CACVKT020003870">
    <property type="protein sequence ID" value="CAC5386360.1"/>
    <property type="molecule type" value="Genomic_DNA"/>
</dbReference>
<dbReference type="SMART" id="SM00135">
    <property type="entry name" value="LY"/>
    <property type="match status" value="4"/>
</dbReference>
<dbReference type="PROSITE" id="PS51233">
    <property type="entry name" value="VWFD"/>
    <property type="match status" value="1"/>
</dbReference>
<dbReference type="Proteomes" id="UP000507470">
    <property type="component" value="Unassembled WGS sequence"/>
</dbReference>
<dbReference type="PANTHER" id="PTHR46513">
    <property type="entry name" value="VITELLOGENIN RECEPTOR-LIKE PROTEIN-RELATED-RELATED"/>
    <property type="match status" value="1"/>
</dbReference>
<dbReference type="OrthoDB" id="6080050at2759"/>
<evidence type="ECO:0000313" key="3">
    <source>
        <dbReference type="EMBL" id="CAC5386360.1"/>
    </source>
</evidence>
<dbReference type="InterPro" id="IPR001846">
    <property type="entry name" value="VWF_type-D"/>
</dbReference>
<dbReference type="InterPro" id="IPR050778">
    <property type="entry name" value="Cueball_EGF_LRP_Nidogen"/>
</dbReference>
<accession>A0A6J8BTG5</accession>
<reference evidence="3 4" key="1">
    <citation type="submission" date="2020-06" db="EMBL/GenBank/DDBJ databases">
        <authorList>
            <person name="Li R."/>
            <person name="Bekaert M."/>
        </authorList>
    </citation>
    <scope>NUCLEOTIDE SEQUENCE [LARGE SCALE GENOMIC DNA]</scope>
    <source>
        <strain evidence="4">wild</strain>
    </source>
</reference>
<gene>
    <name evidence="3" type="ORF">MCOR_21815</name>
</gene>
<evidence type="ECO:0000259" key="2">
    <source>
        <dbReference type="PROSITE" id="PS51233"/>
    </source>
</evidence>
<evidence type="ECO:0000313" key="4">
    <source>
        <dbReference type="Proteomes" id="UP000507470"/>
    </source>
</evidence>
<dbReference type="Pfam" id="PF00094">
    <property type="entry name" value="VWD"/>
    <property type="match status" value="1"/>
</dbReference>
<dbReference type="SUPFAM" id="SSF63825">
    <property type="entry name" value="YWTD domain"/>
    <property type="match status" value="1"/>
</dbReference>
<dbReference type="InterPro" id="IPR011042">
    <property type="entry name" value="6-blade_b-propeller_TolB-like"/>
</dbReference>
<name>A0A6J8BTG5_MYTCO</name>
<feature type="domain" description="VWFD" evidence="2">
    <location>
        <begin position="555"/>
        <end position="739"/>
    </location>
</feature>
<proteinExistence type="predicted"/>
<dbReference type="Pfam" id="PF26129">
    <property type="entry name" value="Vwde"/>
    <property type="match status" value="1"/>
</dbReference>